<dbReference type="InterPro" id="IPR000719">
    <property type="entry name" value="Prot_kinase_dom"/>
</dbReference>
<dbReference type="GO" id="GO:0005737">
    <property type="term" value="C:cytoplasm"/>
    <property type="evidence" value="ECO:0007669"/>
    <property type="project" value="TreeGrafter"/>
</dbReference>
<dbReference type="Pfam" id="PF07714">
    <property type="entry name" value="PK_Tyr_Ser-Thr"/>
    <property type="match status" value="1"/>
</dbReference>
<dbReference type="PANTHER" id="PTHR23257">
    <property type="entry name" value="SERINE-THREONINE PROTEIN KINASE"/>
    <property type="match status" value="1"/>
</dbReference>
<name>A0A6A4GFD5_9AGAR</name>
<dbReference type="PROSITE" id="PS50011">
    <property type="entry name" value="PROTEIN_KINASE_DOM"/>
    <property type="match status" value="1"/>
</dbReference>
<dbReference type="Proteomes" id="UP000799118">
    <property type="component" value="Unassembled WGS sequence"/>
</dbReference>
<protein>
    <submittedName>
        <fullName evidence="2">Kinase-like protein</fullName>
    </submittedName>
</protein>
<dbReference type="GO" id="GO:0005524">
    <property type="term" value="F:ATP binding"/>
    <property type="evidence" value="ECO:0007669"/>
    <property type="project" value="InterPro"/>
</dbReference>
<evidence type="ECO:0000313" key="3">
    <source>
        <dbReference type="Proteomes" id="UP000799118"/>
    </source>
</evidence>
<organism evidence="2 3">
    <name type="scientific">Gymnopus androsaceus JB14</name>
    <dbReference type="NCBI Taxonomy" id="1447944"/>
    <lineage>
        <taxon>Eukaryota</taxon>
        <taxon>Fungi</taxon>
        <taxon>Dikarya</taxon>
        <taxon>Basidiomycota</taxon>
        <taxon>Agaricomycotina</taxon>
        <taxon>Agaricomycetes</taxon>
        <taxon>Agaricomycetidae</taxon>
        <taxon>Agaricales</taxon>
        <taxon>Marasmiineae</taxon>
        <taxon>Omphalotaceae</taxon>
        <taxon>Gymnopus</taxon>
    </lineage>
</organism>
<keyword evidence="2" id="KW-0808">Transferase</keyword>
<evidence type="ECO:0000259" key="1">
    <source>
        <dbReference type="PROSITE" id="PS50011"/>
    </source>
</evidence>
<dbReference type="OrthoDB" id="346907at2759"/>
<dbReference type="InterPro" id="IPR050167">
    <property type="entry name" value="Ser_Thr_protein_kinase"/>
</dbReference>
<feature type="non-terminal residue" evidence="2">
    <location>
        <position position="122"/>
    </location>
</feature>
<keyword evidence="2" id="KW-0418">Kinase</keyword>
<accession>A0A6A4GFD5</accession>
<keyword evidence="3" id="KW-1185">Reference proteome</keyword>
<feature type="domain" description="Protein kinase" evidence="1">
    <location>
        <begin position="1"/>
        <end position="122"/>
    </location>
</feature>
<proteinExistence type="predicted"/>
<evidence type="ECO:0000313" key="2">
    <source>
        <dbReference type="EMBL" id="KAE9384178.1"/>
    </source>
</evidence>
<dbReference type="GO" id="GO:0004672">
    <property type="term" value="F:protein kinase activity"/>
    <property type="evidence" value="ECO:0007669"/>
    <property type="project" value="InterPro"/>
</dbReference>
<dbReference type="EMBL" id="ML770202">
    <property type="protein sequence ID" value="KAE9384178.1"/>
    <property type="molecule type" value="Genomic_DNA"/>
</dbReference>
<dbReference type="GO" id="GO:0007165">
    <property type="term" value="P:signal transduction"/>
    <property type="evidence" value="ECO:0007669"/>
    <property type="project" value="TreeGrafter"/>
</dbReference>
<dbReference type="Gene3D" id="1.10.510.10">
    <property type="entry name" value="Transferase(Phosphotransferase) domain 1"/>
    <property type="match status" value="1"/>
</dbReference>
<dbReference type="AlphaFoldDB" id="A0A6A4GFD5"/>
<dbReference type="SUPFAM" id="SSF56112">
    <property type="entry name" value="Protein kinase-like (PK-like)"/>
    <property type="match status" value="1"/>
</dbReference>
<sequence length="122" mass="13635">NILVTNDLHCCLADFGLTLIISDSQMSTTSAMTKGATCWMAPELIIPNNSARQAPNHTLRDVYAFGCTVLEILTLRLPFFNKMTDPAVICSLMMGERPAHPQSVWYLDAIWDLITQCWTQEA</sequence>
<dbReference type="InterPro" id="IPR001245">
    <property type="entry name" value="Ser-Thr/Tyr_kinase_cat_dom"/>
</dbReference>
<feature type="non-terminal residue" evidence="2">
    <location>
        <position position="1"/>
    </location>
</feature>
<dbReference type="InterPro" id="IPR011009">
    <property type="entry name" value="Kinase-like_dom_sf"/>
</dbReference>
<reference evidence="2" key="1">
    <citation type="journal article" date="2019" name="Environ. Microbiol.">
        <title>Fungal ecological strategies reflected in gene transcription - a case study of two litter decomposers.</title>
        <authorList>
            <person name="Barbi F."/>
            <person name="Kohler A."/>
            <person name="Barry K."/>
            <person name="Baskaran P."/>
            <person name="Daum C."/>
            <person name="Fauchery L."/>
            <person name="Ihrmark K."/>
            <person name="Kuo A."/>
            <person name="LaButti K."/>
            <person name="Lipzen A."/>
            <person name="Morin E."/>
            <person name="Grigoriev I.V."/>
            <person name="Henrissat B."/>
            <person name="Lindahl B."/>
            <person name="Martin F."/>
        </authorList>
    </citation>
    <scope>NUCLEOTIDE SEQUENCE</scope>
    <source>
        <strain evidence="2">JB14</strain>
    </source>
</reference>
<gene>
    <name evidence="2" type="ORF">BT96DRAFT_768097</name>
</gene>